<proteinExistence type="predicted"/>
<dbReference type="RefSeq" id="WP_087636465.1">
    <property type="nucleotide sequence ID" value="NZ_CP021525.1"/>
</dbReference>
<organism evidence="2 3">
    <name type="scientific">Acetobacter ascendens</name>
    <dbReference type="NCBI Taxonomy" id="481146"/>
    <lineage>
        <taxon>Bacteria</taxon>
        <taxon>Pseudomonadati</taxon>
        <taxon>Pseudomonadota</taxon>
        <taxon>Alphaproteobacteria</taxon>
        <taxon>Acetobacterales</taxon>
        <taxon>Acetobacteraceae</taxon>
        <taxon>Acetobacter</taxon>
    </lineage>
</organism>
<dbReference type="Pfam" id="PF18475">
    <property type="entry name" value="PIN7"/>
    <property type="match status" value="1"/>
</dbReference>
<dbReference type="EMBL" id="CP021525">
    <property type="protein sequence ID" value="ARW11790.1"/>
    <property type="molecule type" value="Genomic_DNA"/>
</dbReference>
<reference evidence="2 3" key="1">
    <citation type="submission" date="2017-05" db="EMBL/GenBank/DDBJ databases">
        <title>Genome sequence of Acetobacter pasteurianus subsp. ascendens strain SRCM101447.</title>
        <authorList>
            <person name="Cho S.H."/>
        </authorList>
    </citation>
    <scope>NUCLEOTIDE SEQUENCE [LARGE SCALE GENOMIC DNA]</scope>
    <source>
        <strain evidence="2 3">SRCM101447</strain>
        <plasmid evidence="3">Plasmid pap1447-1 sequence</plasmid>
    </source>
</reference>
<evidence type="ECO:0000259" key="1">
    <source>
        <dbReference type="Pfam" id="PF18475"/>
    </source>
</evidence>
<evidence type="ECO:0000313" key="2">
    <source>
        <dbReference type="EMBL" id="ARW11790.1"/>
    </source>
</evidence>
<feature type="domain" description="PIN-like" evidence="1">
    <location>
        <begin position="25"/>
        <end position="125"/>
    </location>
</feature>
<protein>
    <recommendedName>
        <fullName evidence="1">PIN-like domain-containing protein</fullName>
    </recommendedName>
</protein>
<dbReference type="Proteomes" id="UP000195633">
    <property type="component" value="Plasmid pAP1447-1"/>
</dbReference>
<gene>
    <name evidence="2" type="ORF">S101447_02753</name>
</gene>
<keyword evidence="2" id="KW-0614">Plasmid</keyword>
<sequence length="219" mass="24426">MNIITKELPQLPGGESRNTKPLFVLIDYENVLPEDLTCLNQPHMHALLFVGALQKKIPTTLAMQMQTMGHRAQYIQIETTGQNALDMCIAHYTGFVLAGSPSARFLIISKDKGYDPLIQFLSKRGVTIQRSPHLPLSETIPRHPAASETSPFKNAAQYVIETLKKQRRCLPSSRDTLTSWTTNMLSSGKLAYTAEKIIAELEKKGIITFDGKQVVYSLP</sequence>
<geneLocation type="plasmid" evidence="3">
    <name>pap1447-1 sequence</name>
</geneLocation>
<name>A0A1Y0V0V6_9PROT</name>
<dbReference type="AlphaFoldDB" id="A0A1Y0V0V6"/>
<evidence type="ECO:0000313" key="3">
    <source>
        <dbReference type="Proteomes" id="UP000195633"/>
    </source>
</evidence>
<accession>A0A1Y0V0V6</accession>
<dbReference type="InterPro" id="IPR041494">
    <property type="entry name" value="PIN7"/>
</dbReference>